<dbReference type="InParanoid" id="C5LZW1"/>
<accession>C5LZW1</accession>
<dbReference type="EMBL" id="GG686971">
    <property type="protein sequence ID" value="EEQ97779.1"/>
    <property type="molecule type" value="Genomic_DNA"/>
</dbReference>
<dbReference type="OrthoDB" id="10528434at2759"/>
<feature type="region of interest" description="Disordered" evidence="1">
    <location>
        <begin position="37"/>
        <end position="60"/>
    </location>
</feature>
<evidence type="ECO:0000256" key="1">
    <source>
        <dbReference type="SAM" id="MobiDB-lite"/>
    </source>
</evidence>
<proteinExistence type="predicted"/>
<organism evidence="3">
    <name type="scientific">Perkinsus marinus (strain ATCC 50983 / TXsc)</name>
    <dbReference type="NCBI Taxonomy" id="423536"/>
    <lineage>
        <taxon>Eukaryota</taxon>
        <taxon>Sar</taxon>
        <taxon>Alveolata</taxon>
        <taxon>Perkinsozoa</taxon>
        <taxon>Perkinsea</taxon>
        <taxon>Perkinsida</taxon>
        <taxon>Perkinsidae</taxon>
        <taxon>Perkinsus</taxon>
    </lineage>
</organism>
<feature type="compositionally biased region" description="Basic and acidic residues" evidence="1">
    <location>
        <begin position="41"/>
        <end position="60"/>
    </location>
</feature>
<dbReference type="GeneID" id="9037159"/>
<feature type="compositionally biased region" description="Polar residues" evidence="1">
    <location>
        <begin position="11"/>
        <end position="20"/>
    </location>
</feature>
<keyword evidence="3" id="KW-1185">Reference proteome</keyword>
<dbReference type="RefSeq" id="XP_002765062.1">
    <property type="nucleotide sequence ID" value="XM_002765016.1"/>
</dbReference>
<gene>
    <name evidence="2" type="ORF">Pmar_PMAR004518</name>
</gene>
<name>C5LZW1_PERM5</name>
<dbReference type="AlphaFoldDB" id="C5LZW1"/>
<reference evidence="2 3" key="1">
    <citation type="submission" date="2008-07" db="EMBL/GenBank/DDBJ databases">
        <authorList>
            <person name="El-Sayed N."/>
            <person name="Caler E."/>
            <person name="Inman J."/>
            <person name="Amedeo P."/>
            <person name="Hass B."/>
            <person name="Wortman J."/>
        </authorList>
    </citation>
    <scope>NUCLEOTIDE SEQUENCE [LARGE SCALE GENOMIC DNA]</scope>
    <source>
        <strain evidence="3">ATCC 50983 / TXsc</strain>
    </source>
</reference>
<sequence>MSAFAKMFGGKTQQGVTDTTNENAGLVKDFRNTTCRLPPTIKKDEVHGDKEAHETKVKDH</sequence>
<dbReference type="Proteomes" id="UP000007800">
    <property type="component" value="Unassembled WGS sequence"/>
</dbReference>
<feature type="region of interest" description="Disordered" evidence="1">
    <location>
        <begin position="1"/>
        <end position="20"/>
    </location>
</feature>
<evidence type="ECO:0000313" key="3">
    <source>
        <dbReference type="Proteomes" id="UP000007800"/>
    </source>
</evidence>
<evidence type="ECO:0000313" key="2">
    <source>
        <dbReference type="EMBL" id="EEQ97779.1"/>
    </source>
</evidence>
<protein>
    <submittedName>
        <fullName evidence="2">Uncharacterized protein</fullName>
    </submittedName>
</protein>